<dbReference type="InParanoid" id="A0A4W3IDG4"/>
<reference evidence="3" key="3">
    <citation type="journal article" date="2014" name="Nature">
        <title>Elephant shark genome provides unique insights into gnathostome evolution.</title>
        <authorList>
            <consortium name="International Elephant Shark Genome Sequencing Consortium"/>
            <person name="Venkatesh B."/>
            <person name="Lee A.P."/>
            <person name="Ravi V."/>
            <person name="Maurya A.K."/>
            <person name="Lian M.M."/>
            <person name="Swann J.B."/>
            <person name="Ohta Y."/>
            <person name="Flajnik M.F."/>
            <person name="Sutoh Y."/>
            <person name="Kasahara M."/>
            <person name="Hoon S."/>
            <person name="Gangu V."/>
            <person name="Roy S.W."/>
            <person name="Irimia M."/>
            <person name="Korzh V."/>
            <person name="Kondrychyn I."/>
            <person name="Lim Z.W."/>
            <person name="Tay B.H."/>
            <person name="Tohari S."/>
            <person name="Kong K.W."/>
            <person name="Ho S."/>
            <person name="Lorente-Galdos B."/>
            <person name="Quilez J."/>
            <person name="Marques-Bonet T."/>
            <person name="Raney B.J."/>
            <person name="Ingham P.W."/>
            <person name="Tay A."/>
            <person name="Hillier L.W."/>
            <person name="Minx P."/>
            <person name="Boehm T."/>
            <person name="Wilson R.K."/>
            <person name="Brenner S."/>
            <person name="Warren W.C."/>
        </authorList>
    </citation>
    <scope>NUCLEOTIDE SEQUENCE [LARGE SCALE GENOMIC DNA]</scope>
</reference>
<keyword evidence="1" id="KW-0472">Membrane</keyword>
<feature type="transmembrane region" description="Helical" evidence="1">
    <location>
        <begin position="60"/>
        <end position="85"/>
    </location>
</feature>
<reference evidence="2" key="4">
    <citation type="submission" date="2025-08" db="UniProtKB">
        <authorList>
            <consortium name="Ensembl"/>
        </authorList>
    </citation>
    <scope>IDENTIFICATION</scope>
</reference>
<reference evidence="3" key="1">
    <citation type="journal article" date="2006" name="Science">
        <title>Ancient noncoding elements conserved in the human genome.</title>
        <authorList>
            <person name="Venkatesh B."/>
            <person name="Kirkness E.F."/>
            <person name="Loh Y.H."/>
            <person name="Halpern A.L."/>
            <person name="Lee A.P."/>
            <person name="Johnson J."/>
            <person name="Dandona N."/>
            <person name="Viswanathan L.D."/>
            <person name="Tay A."/>
            <person name="Venter J.C."/>
            <person name="Strausberg R.L."/>
            <person name="Brenner S."/>
        </authorList>
    </citation>
    <scope>NUCLEOTIDE SEQUENCE [LARGE SCALE GENOMIC DNA]</scope>
</reference>
<feature type="transmembrane region" description="Helical" evidence="1">
    <location>
        <begin position="31"/>
        <end position="53"/>
    </location>
</feature>
<accession>A0A4W3IDG4</accession>
<dbReference type="Proteomes" id="UP000314986">
    <property type="component" value="Unassembled WGS sequence"/>
</dbReference>
<reference evidence="2" key="5">
    <citation type="submission" date="2025-09" db="UniProtKB">
        <authorList>
            <consortium name="Ensembl"/>
        </authorList>
    </citation>
    <scope>IDENTIFICATION</scope>
</reference>
<keyword evidence="1" id="KW-0812">Transmembrane</keyword>
<keyword evidence="3" id="KW-1185">Reference proteome</keyword>
<keyword evidence="1" id="KW-1133">Transmembrane helix</keyword>
<evidence type="ECO:0000256" key="1">
    <source>
        <dbReference type="SAM" id="Phobius"/>
    </source>
</evidence>
<dbReference type="GeneTree" id="ENSGT00940000167907"/>
<dbReference type="AlphaFoldDB" id="A0A4W3IDG4"/>
<sequence>MSSLNHCRLDTFDVLIPFDFKTEPSWLSKRYLVNLVSTEVTFFTCGLLFAGVVKEWVWDYAITITLVHIAVTSGSSLLLSFVLSIEPKQSPYVPFTVYLMIRFSILASLAQYNHIKNYFLFIF</sequence>
<reference evidence="3" key="2">
    <citation type="journal article" date="2007" name="PLoS Biol.">
        <title>Survey sequencing and comparative analysis of the elephant shark (Callorhinchus milii) genome.</title>
        <authorList>
            <person name="Venkatesh B."/>
            <person name="Kirkness E.F."/>
            <person name="Loh Y.H."/>
            <person name="Halpern A.L."/>
            <person name="Lee A.P."/>
            <person name="Johnson J."/>
            <person name="Dandona N."/>
            <person name="Viswanathan L.D."/>
            <person name="Tay A."/>
            <person name="Venter J.C."/>
            <person name="Strausberg R.L."/>
            <person name="Brenner S."/>
        </authorList>
    </citation>
    <scope>NUCLEOTIDE SEQUENCE [LARGE SCALE GENOMIC DNA]</scope>
</reference>
<dbReference type="Ensembl" id="ENSCMIT00000025360.1">
    <property type="protein sequence ID" value="ENSCMIP00000024948.1"/>
    <property type="gene ID" value="ENSCMIG00000011003.1"/>
</dbReference>
<evidence type="ECO:0000313" key="3">
    <source>
        <dbReference type="Proteomes" id="UP000314986"/>
    </source>
</evidence>
<protein>
    <recommendedName>
        <fullName evidence="4">Transmembrane protein 244</fullName>
    </recommendedName>
</protein>
<feature type="transmembrane region" description="Helical" evidence="1">
    <location>
        <begin position="91"/>
        <end position="110"/>
    </location>
</feature>
<evidence type="ECO:0000313" key="2">
    <source>
        <dbReference type="Ensembl" id="ENSCMIP00000024948.1"/>
    </source>
</evidence>
<evidence type="ECO:0008006" key="4">
    <source>
        <dbReference type="Google" id="ProtNLM"/>
    </source>
</evidence>
<proteinExistence type="predicted"/>
<organism evidence="2 3">
    <name type="scientific">Callorhinchus milii</name>
    <name type="common">Ghost shark</name>
    <dbReference type="NCBI Taxonomy" id="7868"/>
    <lineage>
        <taxon>Eukaryota</taxon>
        <taxon>Metazoa</taxon>
        <taxon>Chordata</taxon>
        <taxon>Craniata</taxon>
        <taxon>Vertebrata</taxon>
        <taxon>Chondrichthyes</taxon>
        <taxon>Holocephali</taxon>
        <taxon>Chimaeriformes</taxon>
        <taxon>Callorhinchidae</taxon>
        <taxon>Callorhinchus</taxon>
    </lineage>
</organism>
<dbReference type="STRING" id="7868.ENSCMIP00000024948"/>
<name>A0A4W3IDG4_CALMI</name>